<accession>A0A934R2K8</accession>
<protein>
    <submittedName>
        <fullName evidence="2">Uncharacterized protein</fullName>
    </submittedName>
</protein>
<organism evidence="2 3">
    <name type="scientific">Luteolibacter yonseiensis</name>
    <dbReference type="NCBI Taxonomy" id="1144680"/>
    <lineage>
        <taxon>Bacteria</taxon>
        <taxon>Pseudomonadati</taxon>
        <taxon>Verrucomicrobiota</taxon>
        <taxon>Verrucomicrobiia</taxon>
        <taxon>Verrucomicrobiales</taxon>
        <taxon>Verrucomicrobiaceae</taxon>
        <taxon>Luteolibacter</taxon>
    </lineage>
</organism>
<evidence type="ECO:0000313" key="3">
    <source>
        <dbReference type="Proteomes" id="UP000600139"/>
    </source>
</evidence>
<evidence type="ECO:0000256" key="1">
    <source>
        <dbReference type="SAM" id="MobiDB-lite"/>
    </source>
</evidence>
<reference evidence="2" key="1">
    <citation type="submission" date="2021-01" db="EMBL/GenBank/DDBJ databases">
        <title>Modified the classification status of verrucomicrobia.</title>
        <authorList>
            <person name="Feng X."/>
        </authorList>
    </citation>
    <scope>NUCLEOTIDE SEQUENCE</scope>
    <source>
        <strain evidence="2">JCM 18052</strain>
    </source>
</reference>
<dbReference type="AlphaFoldDB" id="A0A934R2K8"/>
<dbReference type="EMBL" id="JAENIK010000005">
    <property type="protein sequence ID" value="MBK1815131.1"/>
    <property type="molecule type" value="Genomic_DNA"/>
</dbReference>
<evidence type="ECO:0000313" key="2">
    <source>
        <dbReference type="EMBL" id="MBK1815131.1"/>
    </source>
</evidence>
<sequence length="153" mass="15179">MATYQTDTAKLQAPGGAGDSGRAPGGLVSADVLMLTATYTLRGDETTADSIEIGTAPAGSRLVPHLCRVVSEAVGGSFAGSIGDAADATRYSTALTLSSAATLAFAGAQSGALSPVLNTANTPILFKVTGAPAASLASKDKKVTFLLAFTAQN</sequence>
<dbReference type="RefSeq" id="WP_200350101.1">
    <property type="nucleotide sequence ID" value="NZ_BAABHZ010000005.1"/>
</dbReference>
<name>A0A934R2K8_9BACT</name>
<gene>
    <name evidence="2" type="ORF">JIN84_05880</name>
</gene>
<keyword evidence="3" id="KW-1185">Reference proteome</keyword>
<dbReference type="Proteomes" id="UP000600139">
    <property type="component" value="Unassembled WGS sequence"/>
</dbReference>
<feature type="region of interest" description="Disordered" evidence="1">
    <location>
        <begin position="1"/>
        <end position="22"/>
    </location>
</feature>
<proteinExistence type="predicted"/>
<comment type="caution">
    <text evidence="2">The sequence shown here is derived from an EMBL/GenBank/DDBJ whole genome shotgun (WGS) entry which is preliminary data.</text>
</comment>